<dbReference type="PANTHER" id="PTHR43280:SF29">
    <property type="entry name" value="ARAC-FAMILY TRANSCRIPTIONAL REGULATOR"/>
    <property type="match status" value="1"/>
</dbReference>
<reference evidence="6 7" key="1">
    <citation type="submission" date="2019-02" db="EMBL/GenBank/DDBJ databases">
        <title>Hyunsoonleella sp., isolated from marine sediment.</title>
        <authorList>
            <person name="Liu B.-T."/>
        </authorList>
    </citation>
    <scope>NUCLEOTIDE SEQUENCE [LARGE SCALE GENOMIC DNA]</scope>
    <source>
        <strain evidence="6 7">T58</strain>
    </source>
</reference>
<proteinExistence type="predicted"/>
<evidence type="ECO:0000256" key="4">
    <source>
        <dbReference type="SAM" id="Phobius"/>
    </source>
</evidence>
<keyword evidence="3" id="KW-0804">Transcription</keyword>
<feature type="transmembrane region" description="Helical" evidence="4">
    <location>
        <begin position="311"/>
        <end position="332"/>
    </location>
</feature>
<name>A0A4Q9FHE3_9FLAO</name>
<feature type="transmembrane region" description="Helical" evidence="4">
    <location>
        <begin position="163"/>
        <end position="187"/>
    </location>
</feature>
<accession>A0A4Q9FHE3</accession>
<dbReference type="AlphaFoldDB" id="A0A4Q9FHE3"/>
<keyword evidence="4" id="KW-0812">Transmembrane</keyword>
<evidence type="ECO:0000256" key="1">
    <source>
        <dbReference type="ARBA" id="ARBA00023015"/>
    </source>
</evidence>
<feature type="transmembrane region" description="Helical" evidence="4">
    <location>
        <begin position="338"/>
        <end position="360"/>
    </location>
</feature>
<feature type="transmembrane region" description="Helical" evidence="4">
    <location>
        <begin position="130"/>
        <end position="151"/>
    </location>
</feature>
<protein>
    <submittedName>
        <fullName evidence="6">AraC family transcriptional regulator</fullName>
    </submittedName>
</protein>
<keyword evidence="4" id="KW-0472">Membrane</keyword>
<keyword evidence="7" id="KW-1185">Reference proteome</keyword>
<keyword evidence="2" id="KW-0238">DNA-binding</keyword>
<sequence>MNHQTKILLVFLCVFIFGFKCNAISGFEPVRAFQIDSLIEEKNINNSLTRLELLVLYQDALAAKPSDSIEVFKNLALLNAELNQPRDAEIFSEKYISNTLDFKILSNSAYDEIQDSDEYANLKQKYLPNIHTLGFIYFYAALIGFFFAFAINTTKKGNRHAKLFIGCFIAIHSLFILEFVLFMSRLLLRFPHAYRMSSSVALLFGPLLFFYFKSVTQNFKFRAKDLLHVLPTIILLIFLIPVYAESASEKLRIMLRLSDFNSNFYDTFTFFVKIASLIFYAFCIWKAQFSKMEINKALPHKSSIKKWFKNLYRIHVAYIAAYFIYGIFAYIIKSDVSTYVYHFQIGAMSIMILYIAYMAFVQPNIFNADLNNGIDMVFTPKYEKSGLTPGLSKELKEQLIKLLVQEKIYKKSDINLEILSNKLNTTRHNTSQIINEHFKMNFFELINKFRIKEAIKILESDTHGSLNIIDVAYEVGYNNKVTFNKAFKKETSLTPTEYIQTKANLNPKVKRE</sequence>
<dbReference type="InterPro" id="IPR018062">
    <property type="entry name" value="HTH_AraC-typ_CS"/>
</dbReference>
<dbReference type="PROSITE" id="PS00041">
    <property type="entry name" value="HTH_ARAC_FAMILY_1"/>
    <property type="match status" value="1"/>
</dbReference>
<evidence type="ECO:0000313" key="7">
    <source>
        <dbReference type="Proteomes" id="UP000291142"/>
    </source>
</evidence>
<feature type="domain" description="HTH araC/xylS-type" evidence="5">
    <location>
        <begin position="398"/>
        <end position="501"/>
    </location>
</feature>
<dbReference type="GO" id="GO:0043565">
    <property type="term" value="F:sequence-specific DNA binding"/>
    <property type="evidence" value="ECO:0007669"/>
    <property type="project" value="InterPro"/>
</dbReference>
<keyword evidence="4" id="KW-1133">Transmembrane helix</keyword>
<comment type="caution">
    <text evidence="6">The sequence shown here is derived from an EMBL/GenBank/DDBJ whole genome shotgun (WGS) entry which is preliminary data.</text>
</comment>
<organism evidence="6 7">
    <name type="scientific">Hyunsoonleella flava</name>
    <dbReference type="NCBI Taxonomy" id="2527939"/>
    <lineage>
        <taxon>Bacteria</taxon>
        <taxon>Pseudomonadati</taxon>
        <taxon>Bacteroidota</taxon>
        <taxon>Flavobacteriia</taxon>
        <taxon>Flavobacteriales</taxon>
        <taxon>Flavobacteriaceae</taxon>
    </lineage>
</organism>
<dbReference type="InterPro" id="IPR018060">
    <property type="entry name" value="HTH_AraC"/>
</dbReference>
<dbReference type="RefSeq" id="WP_130964757.1">
    <property type="nucleotide sequence ID" value="NZ_SIRT01000010.1"/>
</dbReference>
<dbReference type="EMBL" id="SIRT01000010">
    <property type="protein sequence ID" value="TBN02381.1"/>
    <property type="molecule type" value="Genomic_DNA"/>
</dbReference>
<evidence type="ECO:0000259" key="5">
    <source>
        <dbReference type="PROSITE" id="PS01124"/>
    </source>
</evidence>
<evidence type="ECO:0000256" key="2">
    <source>
        <dbReference type="ARBA" id="ARBA00023125"/>
    </source>
</evidence>
<dbReference type="GO" id="GO:0003700">
    <property type="term" value="F:DNA-binding transcription factor activity"/>
    <property type="evidence" value="ECO:0007669"/>
    <property type="project" value="InterPro"/>
</dbReference>
<dbReference type="PROSITE" id="PS01124">
    <property type="entry name" value="HTH_ARAC_FAMILY_2"/>
    <property type="match status" value="1"/>
</dbReference>
<keyword evidence="1" id="KW-0805">Transcription regulation</keyword>
<dbReference type="SMART" id="SM00342">
    <property type="entry name" value="HTH_ARAC"/>
    <property type="match status" value="1"/>
</dbReference>
<dbReference type="OrthoDB" id="5492415at2"/>
<dbReference type="Gene3D" id="1.10.10.60">
    <property type="entry name" value="Homeodomain-like"/>
    <property type="match status" value="2"/>
</dbReference>
<dbReference type="Proteomes" id="UP000291142">
    <property type="component" value="Unassembled WGS sequence"/>
</dbReference>
<evidence type="ECO:0000313" key="6">
    <source>
        <dbReference type="EMBL" id="TBN02381.1"/>
    </source>
</evidence>
<feature type="transmembrane region" description="Helical" evidence="4">
    <location>
        <begin position="264"/>
        <end position="285"/>
    </location>
</feature>
<dbReference type="Pfam" id="PF12833">
    <property type="entry name" value="HTH_18"/>
    <property type="match status" value="1"/>
</dbReference>
<feature type="transmembrane region" description="Helical" evidence="4">
    <location>
        <begin position="193"/>
        <end position="214"/>
    </location>
</feature>
<feature type="transmembrane region" description="Helical" evidence="4">
    <location>
        <begin position="226"/>
        <end position="244"/>
    </location>
</feature>
<dbReference type="PANTHER" id="PTHR43280">
    <property type="entry name" value="ARAC-FAMILY TRANSCRIPTIONAL REGULATOR"/>
    <property type="match status" value="1"/>
</dbReference>
<dbReference type="InterPro" id="IPR009057">
    <property type="entry name" value="Homeodomain-like_sf"/>
</dbReference>
<gene>
    <name evidence="6" type="ORF">EYD45_11760</name>
</gene>
<dbReference type="SUPFAM" id="SSF46689">
    <property type="entry name" value="Homeodomain-like"/>
    <property type="match status" value="1"/>
</dbReference>
<evidence type="ECO:0000256" key="3">
    <source>
        <dbReference type="ARBA" id="ARBA00023163"/>
    </source>
</evidence>